<sequence length="122" mass="13268">MKEEIQRVLKMLEEGKIDAEKAAEFIDLLKSNDKSAAAKEVSPEYLNKMLKVNISEQGGDKVNVKVPIKFIKALGGAVTKIPGVEMQGVDIKVIMDAIDEGLDGKIVDISSENGDIVEIVIE</sequence>
<protein>
    <recommendedName>
        <fullName evidence="1">YvlB/LiaX N-terminal domain-containing protein</fullName>
    </recommendedName>
</protein>
<dbReference type="InterPro" id="IPR053959">
    <property type="entry name" value="YvlB/LiaX_N"/>
</dbReference>
<organism evidence="2 3">
    <name type="scientific">Clostridium amylolyticum</name>
    <dbReference type="NCBI Taxonomy" id="1121298"/>
    <lineage>
        <taxon>Bacteria</taxon>
        <taxon>Bacillati</taxon>
        <taxon>Bacillota</taxon>
        <taxon>Clostridia</taxon>
        <taxon>Eubacteriales</taxon>
        <taxon>Clostridiaceae</taxon>
        <taxon>Clostridium</taxon>
    </lineage>
</organism>
<keyword evidence="3" id="KW-1185">Reference proteome</keyword>
<dbReference type="Pfam" id="PF22746">
    <property type="entry name" value="SHOCT-like_DUF2089-C"/>
    <property type="match status" value="1"/>
</dbReference>
<dbReference type="STRING" id="1121298.SAMN05444401_0532"/>
<feature type="domain" description="YvlB/LiaX N-terminal" evidence="1">
    <location>
        <begin position="3"/>
        <end position="33"/>
    </location>
</feature>
<evidence type="ECO:0000313" key="2">
    <source>
        <dbReference type="EMBL" id="SHK07645.1"/>
    </source>
</evidence>
<dbReference type="OrthoDB" id="9808584at2"/>
<dbReference type="EMBL" id="FQZO01000016">
    <property type="protein sequence ID" value="SHK07645.1"/>
    <property type="molecule type" value="Genomic_DNA"/>
</dbReference>
<gene>
    <name evidence="2" type="ORF">SAMN05444401_0532</name>
</gene>
<name>A0A1M6PI73_9CLOT</name>
<dbReference type="AlphaFoldDB" id="A0A1M6PI73"/>
<reference evidence="2 3" key="1">
    <citation type="submission" date="2016-11" db="EMBL/GenBank/DDBJ databases">
        <authorList>
            <person name="Jaros S."/>
            <person name="Januszkiewicz K."/>
            <person name="Wedrychowicz H."/>
        </authorList>
    </citation>
    <scope>NUCLEOTIDE SEQUENCE [LARGE SCALE GENOMIC DNA]</scope>
    <source>
        <strain evidence="2 3">DSM 21864</strain>
    </source>
</reference>
<accession>A0A1M6PI73</accession>
<proteinExistence type="predicted"/>
<dbReference type="Proteomes" id="UP000184080">
    <property type="component" value="Unassembled WGS sequence"/>
</dbReference>
<evidence type="ECO:0000313" key="3">
    <source>
        <dbReference type="Proteomes" id="UP000184080"/>
    </source>
</evidence>
<dbReference type="RefSeq" id="WP_073012919.1">
    <property type="nucleotide sequence ID" value="NZ_FQZO01000016.1"/>
</dbReference>
<evidence type="ECO:0000259" key="1">
    <source>
        <dbReference type="Pfam" id="PF22746"/>
    </source>
</evidence>